<dbReference type="InterPro" id="IPR005502">
    <property type="entry name" value="Ribosyl_crysJ1"/>
</dbReference>
<dbReference type="OrthoDB" id="6193578at2"/>
<dbReference type="InterPro" id="IPR036705">
    <property type="entry name" value="Ribosyl_crysJ1_sf"/>
</dbReference>
<dbReference type="PANTHER" id="PTHR16222">
    <property type="entry name" value="ADP-RIBOSYLGLYCOHYDROLASE"/>
    <property type="match status" value="1"/>
</dbReference>
<keyword evidence="4" id="KW-1185">Reference proteome</keyword>
<dbReference type="Pfam" id="PF03747">
    <property type="entry name" value="ADP_ribosyl_GH"/>
    <property type="match status" value="2"/>
</dbReference>
<organism evidence="3 4">
    <name type="scientific">Vibrio comitans NBRC 102076</name>
    <dbReference type="NCBI Taxonomy" id="1219078"/>
    <lineage>
        <taxon>Bacteria</taxon>
        <taxon>Pseudomonadati</taxon>
        <taxon>Pseudomonadota</taxon>
        <taxon>Gammaproteobacteria</taxon>
        <taxon>Vibrionales</taxon>
        <taxon>Vibrionaceae</taxon>
        <taxon>Vibrio</taxon>
    </lineage>
</organism>
<reference evidence="3 4" key="1">
    <citation type="submission" date="2019-06" db="EMBL/GenBank/DDBJ databases">
        <title>Whole genome shotgun sequence of Vibrio comitans NBRC 102076.</title>
        <authorList>
            <person name="Hosoyama A."/>
            <person name="Uohara A."/>
            <person name="Ohji S."/>
            <person name="Ichikawa N."/>
        </authorList>
    </citation>
    <scope>NUCLEOTIDE SEQUENCE [LARGE SCALE GENOMIC DNA]</scope>
    <source>
        <strain evidence="3 4">NBRC 102076</strain>
    </source>
</reference>
<feature type="transmembrane region" description="Helical" evidence="2">
    <location>
        <begin position="12"/>
        <end position="30"/>
    </location>
</feature>
<sequence length="386" mass="42011">MANQTSHRVKSMLLGSLVADAAAVGFHWLYDQKRIRDISKGTPEFHPPNKDDYANDSGFFAHEERNVGDCSQYGEQALVLMRSIAQNGNRYHKSHYESSFQEHFGYGGKYIGYIDHPTRDTLDNITKAEHEAILLAKAIPFDGDENTQRMMLTKVLANVKQVKGAKCAEKIEAAVRQTHDDDHMVAYALNIATKVEAISGYHGANDEQLTAISKLPSLVAAYCGDPELSKVVESAVRVTNDNQVAVQFGQAVATIIEAALEGASPHSAITIGRDSAPHLVKALIDEALSYEHESNLTVTSRFGMSCNLTYGVPSVIHNLATSTTYQEAIQRNIYAGGDSCGRSILLGAVLGACYGIGGAVGIPLQWIEKLTQKHDIDELLQSLGYS</sequence>
<keyword evidence="1" id="KW-0460">Magnesium</keyword>
<keyword evidence="2" id="KW-0812">Transmembrane</keyword>
<dbReference type="AlphaFoldDB" id="A0A4Y3IN79"/>
<dbReference type="SUPFAM" id="SSF101478">
    <property type="entry name" value="ADP-ribosylglycohydrolase"/>
    <property type="match status" value="2"/>
</dbReference>
<evidence type="ECO:0008006" key="5">
    <source>
        <dbReference type="Google" id="ProtNLM"/>
    </source>
</evidence>
<gene>
    <name evidence="3" type="ORF">VCO01S_21520</name>
</gene>
<dbReference type="RefSeq" id="WP_141271357.1">
    <property type="nucleotide sequence ID" value="NZ_BJLH01000009.1"/>
</dbReference>
<evidence type="ECO:0000313" key="4">
    <source>
        <dbReference type="Proteomes" id="UP000318242"/>
    </source>
</evidence>
<dbReference type="GO" id="GO:0046872">
    <property type="term" value="F:metal ion binding"/>
    <property type="evidence" value="ECO:0007669"/>
    <property type="project" value="UniProtKB-KW"/>
</dbReference>
<comment type="cofactor">
    <cofactor evidence="1">
        <name>Mg(2+)</name>
        <dbReference type="ChEBI" id="CHEBI:18420"/>
    </cofactor>
    <text evidence="1">Binds 2 magnesium ions per subunit.</text>
</comment>
<keyword evidence="2" id="KW-1133">Transmembrane helix</keyword>
<dbReference type="PANTHER" id="PTHR16222:SF17">
    <property type="entry name" value="SELENOPROTEIN J"/>
    <property type="match status" value="1"/>
</dbReference>
<protein>
    <recommendedName>
        <fullName evidence="5">ADP-ribosylglycohydrolase</fullName>
    </recommendedName>
</protein>
<keyword evidence="2" id="KW-0472">Membrane</keyword>
<comment type="caution">
    <text evidence="3">The sequence shown here is derived from an EMBL/GenBank/DDBJ whole genome shotgun (WGS) entry which is preliminary data.</text>
</comment>
<dbReference type="InterPro" id="IPR050792">
    <property type="entry name" value="ADP-ribosylglycohydrolase"/>
</dbReference>
<evidence type="ECO:0000313" key="3">
    <source>
        <dbReference type="EMBL" id="GEA60959.1"/>
    </source>
</evidence>
<evidence type="ECO:0000256" key="2">
    <source>
        <dbReference type="SAM" id="Phobius"/>
    </source>
</evidence>
<dbReference type="EMBL" id="BJLH01000009">
    <property type="protein sequence ID" value="GEA60959.1"/>
    <property type="molecule type" value="Genomic_DNA"/>
</dbReference>
<name>A0A4Y3IN79_9VIBR</name>
<dbReference type="Gene3D" id="1.10.4080.10">
    <property type="entry name" value="ADP-ribosylation/Crystallin J1"/>
    <property type="match status" value="1"/>
</dbReference>
<dbReference type="Proteomes" id="UP000318242">
    <property type="component" value="Unassembled WGS sequence"/>
</dbReference>
<proteinExistence type="predicted"/>
<evidence type="ECO:0000256" key="1">
    <source>
        <dbReference type="PIRSR" id="PIRSR605502-1"/>
    </source>
</evidence>
<accession>A0A4Y3IN79</accession>
<feature type="binding site" evidence="1">
    <location>
        <position position="338"/>
    </location>
    <ligand>
        <name>Mg(2+)</name>
        <dbReference type="ChEBI" id="CHEBI:18420"/>
        <label>1</label>
    </ligand>
</feature>
<keyword evidence="1" id="KW-0479">Metal-binding</keyword>